<dbReference type="EMBL" id="JAAGKO020000007">
    <property type="protein sequence ID" value="MDI5962562.1"/>
    <property type="molecule type" value="Genomic_DNA"/>
</dbReference>
<dbReference type="PANTHER" id="PTHR11804:SF84">
    <property type="entry name" value="SACCHAROLYSIN"/>
    <property type="match status" value="1"/>
</dbReference>
<evidence type="ECO:0000259" key="8">
    <source>
        <dbReference type="Pfam" id="PF01432"/>
    </source>
</evidence>
<evidence type="ECO:0000256" key="7">
    <source>
        <dbReference type="RuleBase" id="RU003435"/>
    </source>
</evidence>
<keyword evidence="10" id="KW-1185">Reference proteome</keyword>
<dbReference type="InterPro" id="IPR024077">
    <property type="entry name" value="Neurolysin/TOP_dom2"/>
</dbReference>
<dbReference type="InterPro" id="IPR045090">
    <property type="entry name" value="Pept_M3A_M3B"/>
</dbReference>
<gene>
    <name evidence="9" type="ORF">POF43_007525</name>
</gene>
<reference evidence="9 10" key="1">
    <citation type="submission" date="2023-05" db="EMBL/GenBank/DDBJ databases">
        <title>Streptantibioticus silvisoli sp. nov., acidotolerant actinomycetes 1 from pine litter.</title>
        <authorList>
            <person name="Swiecimska M."/>
            <person name="Golinska P."/>
            <person name="Sangal V."/>
            <person name="Wachnowicz B."/>
            <person name="Goodfellow M."/>
        </authorList>
    </citation>
    <scope>NUCLEOTIDE SEQUENCE [LARGE SCALE GENOMIC DNA]</scope>
    <source>
        <strain evidence="9 10">SL54</strain>
    </source>
</reference>
<comment type="cofactor">
    <cofactor evidence="7">
        <name>Zn(2+)</name>
        <dbReference type="ChEBI" id="CHEBI:29105"/>
    </cofactor>
    <text evidence="7">Binds 1 zinc ion.</text>
</comment>
<dbReference type="GO" id="GO:0016787">
    <property type="term" value="F:hydrolase activity"/>
    <property type="evidence" value="ECO:0007669"/>
    <property type="project" value="UniProtKB-KW"/>
</dbReference>
<accession>A0ABT6VVQ2</accession>
<feature type="domain" description="Peptidase M3A/M3B catalytic" evidence="8">
    <location>
        <begin position="209"/>
        <end position="666"/>
    </location>
</feature>
<organism evidence="9 10">
    <name type="scientific">Streptantibioticus silvisoli</name>
    <dbReference type="NCBI Taxonomy" id="2705255"/>
    <lineage>
        <taxon>Bacteria</taxon>
        <taxon>Bacillati</taxon>
        <taxon>Actinomycetota</taxon>
        <taxon>Actinomycetes</taxon>
        <taxon>Kitasatosporales</taxon>
        <taxon>Streptomycetaceae</taxon>
        <taxon>Streptantibioticus</taxon>
    </lineage>
</organism>
<dbReference type="RefSeq" id="WP_271322687.1">
    <property type="nucleotide sequence ID" value="NZ_JAAGKO020000007.1"/>
</dbReference>
<keyword evidence="4 7" id="KW-0378">Hydrolase</keyword>
<evidence type="ECO:0000256" key="1">
    <source>
        <dbReference type="ARBA" id="ARBA00006040"/>
    </source>
</evidence>
<dbReference type="SUPFAM" id="SSF55486">
    <property type="entry name" value="Metalloproteases ('zincins'), catalytic domain"/>
    <property type="match status" value="1"/>
</dbReference>
<dbReference type="Pfam" id="PF01432">
    <property type="entry name" value="Peptidase_M3"/>
    <property type="match status" value="1"/>
</dbReference>
<sequence>MDHDLPDYSALTPDLLAETCRAAMAECDAAVAAVAAIPAAERDFANTVLALEEAEEAVVKASGAWTFLSYTSPDDALRQTAREWEEKLGKYQVGLGFDEEQYRAVKEFAGTGAAAALTGEEARLLERVLRDYRRNGFELSGGERAGLRALFDELVEIGSRFEQEIAEWDDGIEVDRADLAGLPDAFVAGLERAGERYRVTLDYPQYVPFMANARSSALRRELMAKNQRKGGPRNVARLERAIAVRAEIARILGYDSWAAYAVEPRMAGRPEAVTAFLDDLRSKVAVKAAADLAEYADANEAAVGSRDVQPWDYDFALNRLKRTRFAVDDLRIAEYFPLDACLDGLFGVMRDVLGVRFTERPDVPVWHPDVRAFDVTDVTDAAGSGGAEDGGGGREGGEPFARFFMDLFPRPNKFKHAAAFSLQRARRRADGGYQRPVSAIVANFTEPAAGQPSLLRHSEVVTLFHEFGHVLHGTLTRTERGRFAGTATERDFVEAPSQMLEHWCWEPTVLNRFARHHETGEPLPKELLEGMIAAKQAGSGVATMRQIFFATLDFAYHSPGFGGDTTAALRDVHALHGIPYLAGTHFQSGFGHLFGYDAGYYGYLWSRVLGDDMYTRFAAAGALDPATGDRYRRLVLERGGSADGDRMVREFLEREPDNAAFLRELGLERS</sequence>
<dbReference type="Proteomes" id="UP001156398">
    <property type="component" value="Unassembled WGS sequence"/>
</dbReference>
<evidence type="ECO:0000256" key="6">
    <source>
        <dbReference type="ARBA" id="ARBA00023049"/>
    </source>
</evidence>
<evidence type="ECO:0000256" key="2">
    <source>
        <dbReference type="ARBA" id="ARBA00022670"/>
    </source>
</evidence>
<protein>
    <submittedName>
        <fullName evidence="9">M3 family metallopeptidase</fullName>
        <ecNumber evidence="9">3.4.24.-</ecNumber>
    </submittedName>
</protein>
<dbReference type="EC" id="3.4.24.-" evidence="9"/>
<keyword evidence="5 7" id="KW-0862">Zinc</keyword>
<evidence type="ECO:0000313" key="9">
    <source>
        <dbReference type="EMBL" id="MDI5962562.1"/>
    </source>
</evidence>
<name>A0ABT6VVQ2_9ACTN</name>
<dbReference type="InterPro" id="IPR001567">
    <property type="entry name" value="Pept_M3A_M3B_dom"/>
</dbReference>
<dbReference type="InterPro" id="IPR024079">
    <property type="entry name" value="MetalloPept_cat_dom_sf"/>
</dbReference>
<dbReference type="Gene3D" id="1.20.1050.40">
    <property type="entry name" value="Endopeptidase. Chain P, domain 1"/>
    <property type="match status" value="1"/>
</dbReference>
<comment type="similarity">
    <text evidence="1 7">Belongs to the peptidase M3 family.</text>
</comment>
<evidence type="ECO:0000256" key="4">
    <source>
        <dbReference type="ARBA" id="ARBA00022801"/>
    </source>
</evidence>
<dbReference type="CDD" id="cd06455">
    <property type="entry name" value="M3A_TOP"/>
    <property type="match status" value="1"/>
</dbReference>
<dbReference type="Gene3D" id="1.10.1370.10">
    <property type="entry name" value="Neurolysin, domain 3"/>
    <property type="match status" value="1"/>
</dbReference>
<dbReference type="PANTHER" id="PTHR11804">
    <property type="entry name" value="PROTEASE M3 THIMET OLIGOPEPTIDASE-RELATED"/>
    <property type="match status" value="1"/>
</dbReference>
<dbReference type="Gene3D" id="3.40.390.10">
    <property type="entry name" value="Collagenase (Catalytic Domain)"/>
    <property type="match status" value="1"/>
</dbReference>
<comment type="caution">
    <text evidence="9">The sequence shown here is derived from an EMBL/GenBank/DDBJ whole genome shotgun (WGS) entry which is preliminary data.</text>
</comment>
<evidence type="ECO:0000256" key="3">
    <source>
        <dbReference type="ARBA" id="ARBA00022723"/>
    </source>
</evidence>
<keyword evidence="6 7" id="KW-0482">Metalloprotease</keyword>
<keyword evidence="3 7" id="KW-0479">Metal-binding</keyword>
<dbReference type="InterPro" id="IPR024080">
    <property type="entry name" value="Neurolysin/TOP_N"/>
</dbReference>
<keyword evidence="2 7" id="KW-0645">Protease</keyword>
<proteinExistence type="inferred from homology"/>
<evidence type="ECO:0000313" key="10">
    <source>
        <dbReference type="Proteomes" id="UP001156398"/>
    </source>
</evidence>
<evidence type="ECO:0000256" key="5">
    <source>
        <dbReference type="ARBA" id="ARBA00022833"/>
    </source>
</evidence>